<feature type="region of interest" description="Disordered" evidence="9">
    <location>
        <begin position="220"/>
        <end position="242"/>
    </location>
</feature>
<evidence type="ECO:0000256" key="4">
    <source>
        <dbReference type="ARBA" id="ARBA00023015"/>
    </source>
</evidence>
<comment type="similarity">
    <text evidence="2 8">Belongs to the Mediator complex subunit 8 family.</text>
</comment>
<comment type="subunit">
    <text evidence="3 8">Component of the Mediator complex.</text>
</comment>
<comment type="subcellular location">
    <subcellularLocation>
        <location evidence="1 8">Nucleus</location>
    </subcellularLocation>
</comment>
<evidence type="ECO:0000256" key="8">
    <source>
        <dbReference type="RuleBase" id="RU364144"/>
    </source>
</evidence>
<evidence type="ECO:0000256" key="1">
    <source>
        <dbReference type="ARBA" id="ARBA00004123"/>
    </source>
</evidence>
<name>A0AAW2E7E3_9HYME</name>
<feature type="compositionally biased region" description="Low complexity" evidence="9">
    <location>
        <begin position="220"/>
        <end position="236"/>
    </location>
</feature>
<evidence type="ECO:0000256" key="6">
    <source>
        <dbReference type="ARBA" id="ARBA00023163"/>
    </source>
</evidence>
<gene>
    <name evidence="8" type="primary">MED8</name>
    <name evidence="10" type="ORF">PUN28_020046</name>
</gene>
<comment type="function">
    <text evidence="8">Component of the Mediator complex, a coactivator involved in the regulated transcription of nearly all RNA polymerase II-dependent genes. Mediator functions as a bridge to convey information from gene-specific regulatory proteins to the basal RNA polymerase II transcription machinery. Mediator is recruited to promoters by direct interactions with regulatory proteins and serves as a scaffold for the assembly of a functional preinitiation complex with RNA polymerase II and the general transcription factors.</text>
</comment>
<keyword evidence="7 8" id="KW-0539">Nucleus</keyword>
<evidence type="ECO:0000256" key="2">
    <source>
        <dbReference type="ARBA" id="ARBA00005716"/>
    </source>
</evidence>
<keyword evidence="6 8" id="KW-0804">Transcription</keyword>
<dbReference type="GO" id="GO:0006357">
    <property type="term" value="P:regulation of transcription by RNA polymerase II"/>
    <property type="evidence" value="ECO:0007669"/>
    <property type="project" value="InterPro"/>
</dbReference>
<protein>
    <recommendedName>
        <fullName evidence="8">Mediator of RNA polymerase II transcription subunit 8</fullName>
    </recommendedName>
    <alternativeName>
        <fullName evidence="8">Mediator complex subunit 8</fullName>
    </alternativeName>
</protein>
<evidence type="ECO:0000313" key="10">
    <source>
        <dbReference type="EMBL" id="KAL0099197.1"/>
    </source>
</evidence>
<dbReference type="EMBL" id="JADYXP020000028">
    <property type="protein sequence ID" value="KAL0099197.1"/>
    <property type="molecule type" value="Genomic_DNA"/>
</dbReference>
<sequence>MQREEKQLDSALEAIIMRVNDLKNAIAAMIFKVEHEYETLNWPNFLDNFALISGHLTSLSKILGHDKAPNLRNLTVLPLRLSPEKDEELLRLTENRIPTFAHDLVPDYLRTKLEPQAEQKMMQLEAKAANVNIDTSHDYNKQLAQYTKVISHVWDIANKAREDWEGEVSTRATQAQTSSTADTHALLAAVGMGKGLKSDSIQMVQSGVNPVGNNMMVGRPGNQQQTTGQGPLGNTPMGQMNKAPSAIKTNIKAASQIHPYR</sequence>
<evidence type="ECO:0000313" key="11">
    <source>
        <dbReference type="Proteomes" id="UP001430953"/>
    </source>
</evidence>
<dbReference type="GO" id="GO:0070847">
    <property type="term" value="C:core mediator complex"/>
    <property type="evidence" value="ECO:0007669"/>
    <property type="project" value="TreeGrafter"/>
</dbReference>
<dbReference type="Proteomes" id="UP001430953">
    <property type="component" value="Unassembled WGS sequence"/>
</dbReference>
<evidence type="ECO:0000256" key="9">
    <source>
        <dbReference type="SAM" id="MobiDB-lite"/>
    </source>
</evidence>
<proteinExistence type="inferred from homology"/>
<dbReference type="PANTHER" id="PTHR13074:SF9">
    <property type="entry name" value="MEDIATOR OF RNA POLYMERASE II TRANSCRIPTION SUBUNIT 8"/>
    <property type="match status" value="1"/>
</dbReference>
<dbReference type="GO" id="GO:0000978">
    <property type="term" value="F:RNA polymerase II cis-regulatory region sequence-specific DNA binding"/>
    <property type="evidence" value="ECO:0007669"/>
    <property type="project" value="TreeGrafter"/>
</dbReference>
<dbReference type="GO" id="GO:0016592">
    <property type="term" value="C:mediator complex"/>
    <property type="evidence" value="ECO:0007669"/>
    <property type="project" value="InterPro"/>
</dbReference>
<keyword evidence="11" id="KW-1185">Reference proteome</keyword>
<dbReference type="Gene3D" id="1.20.58.1710">
    <property type="match status" value="1"/>
</dbReference>
<keyword evidence="4 8" id="KW-0805">Transcription regulation</keyword>
<reference evidence="10 11" key="1">
    <citation type="submission" date="2023-03" db="EMBL/GenBank/DDBJ databases">
        <title>High recombination rates correlate with genetic variation in Cardiocondyla obscurior ants.</title>
        <authorList>
            <person name="Errbii M."/>
        </authorList>
    </citation>
    <scope>NUCLEOTIDE SEQUENCE [LARGE SCALE GENOMIC DNA]</scope>
    <source>
        <strain evidence="10">Alpha-2009</strain>
        <tissue evidence="10">Whole body</tissue>
    </source>
</reference>
<evidence type="ECO:0000256" key="5">
    <source>
        <dbReference type="ARBA" id="ARBA00023159"/>
    </source>
</evidence>
<comment type="caution">
    <text evidence="10">The sequence shown here is derived from an EMBL/GenBank/DDBJ whole genome shotgun (WGS) entry which is preliminary data.</text>
</comment>
<accession>A0AAW2E7E3</accession>
<evidence type="ECO:0000256" key="3">
    <source>
        <dbReference type="ARBA" id="ARBA00011837"/>
    </source>
</evidence>
<evidence type="ECO:0000256" key="7">
    <source>
        <dbReference type="ARBA" id="ARBA00023242"/>
    </source>
</evidence>
<dbReference type="GO" id="GO:0003712">
    <property type="term" value="F:transcription coregulator activity"/>
    <property type="evidence" value="ECO:0007669"/>
    <property type="project" value="InterPro"/>
</dbReference>
<dbReference type="InterPro" id="IPR019364">
    <property type="entry name" value="Mediatior_Med8_fun/met"/>
</dbReference>
<keyword evidence="5 8" id="KW-0010">Activator</keyword>
<dbReference type="PANTHER" id="PTHR13074">
    <property type="entry name" value="MEDIATOR OF RNA POLYMERASE II TRANSCRIPTION SUBUNIT 8"/>
    <property type="match status" value="1"/>
</dbReference>
<dbReference type="AlphaFoldDB" id="A0AAW2E7E3"/>
<organism evidence="10 11">
    <name type="scientific">Cardiocondyla obscurior</name>
    <dbReference type="NCBI Taxonomy" id="286306"/>
    <lineage>
        <taxon>Eukaryota</taxon>
        <taxon>Metazoa</taxon>
        <taxon>Ecdysozoa</taxon>
        <taxon>Arthropoda</taxon>
        <taxon>Hexapoda</taxon>
        <taxon>Insecta</taxon>
        <taxon>Pterygota</taxon>
        <taxon>Neoptera</taxon>
        <taxon>Endopterygota</taxon>
        <taxon>Hymenoptera</taxon>
        <taxon>Apocrita</taxon>
        <taxon>Aculeata</taxon>
        <taxon>Formicoidea</taxon>
        <taxon>Formicidae</taxon>
        <taxon>Myrmicinae</taxon>
        <taxon>Cardiocondyla</taxon>
    </lineage>
</organism>
<dbReference type="Pfam" id="PF10232">
    <property type="entry name" value="Med8"/>
    <property type="match status" value="1"/>
</dbReference>